<keyword evidence="1" id="KW-0472">Membrane</keyword>
<reference evidence="2 3" key="1">
    <citation type="submission" date="2017-05" db="EMBL/GenBank/DDBJ databases">
        <title>Vagococcus spp. assemblies.</title>
        <authorList>
            <person name="Gulvik C.A."/>
        </authorList>
    </citation>
    <scope>NUCLEOTIDE SEQUENCE [LARGE SCALE GENOMIC DNA]</scope>
    <source>
        <strain evidence="2 3">SS1714</strain>
    </source>
</reference>
<keyword evidence="1" id="KW-0812">Transmembrane</keyword>
<dbReference type="EMBL" id="NGKB01000004">
    <property type="protein sequence ID" value="RSU15892.1"/>
    <property type="molecule type" value="Genomic_DNA"/>
</dbReference>
<feature type="transmembrane region" description="Helical" evidence="1">
    <location>
        <begin position="119"/>
        <end position="138"/>
    </location>
</feature>
<name>A0A430B6E0_9ENTE</name>
<keyword evidence="3" id="KW-1185">Reference proteome</keyword>
<feature type="transmembrane region" description="Helical" evidence="1">
    <location>
        <begin position="205"/>
        <end position="226"/>
    </location>
</feature>
<proteinExistence type="predicted"/>
<evidence type="ECO:0000313" key="2">
    <source>
        <dbReference type="EMBL" id="RSU15892.1"/>
    </source>
</evidence>
<dbReference type="Pfam" id="PF11193">
    <property type="entry name" value="DUF2812"/>
    <property type="match status" value="1"/>
</dbReference>
<protein>
    <recommendedName>
        <fullName evidence="4">DUF2812 domain-containing protein</fullName>
    </recommendedName>
</protein>
<sequence length="229" mass="26612">MKIGNKKIIYSKGLAFYAELEGQRLAKELAEGWEIESINWFGFYKLKPVPKENCQVTIDFYPGKKADIPEYLEIYEAAGWEEITRYRNRYFIFKAPEEIESVYTDEESFSTRIKREHTWVLLNSFIPFLIGLLAILILKNPLFTSFFGKHVALSFSVNAMVLFTLMFPLGCILAIVYYKSIYLKRSSYFKQPQKFAIKQRFKRDVVLSLTLGGVVGGIIGFVFGYFNLF</sequence>
<dbReference type="Proteomes" id="UP000288028">
    <property type="component" value="Unassembled WGS sequence"/>
</dbReference>
<gene>
    <name evidence="2" type="ORF">CBF28_05515</name>
</gene>
<dbReference type="InterPro" id="IPR021359">
    <property type="entry name" value="DUF2812"/>
</dbReference>
<evidence type="ECO:0000256" key="1">
    <source>
        <dbReference type="SAM" id="Phobius"/>
    </source>
</evidence>
<accession>A0A430B6E0</accession>
<comment type="caution">
    <text evidence="2">The sequence shown here is derived from an EMBL/GenBank/DDBJ whole genome shotgun (WGS) entry which is preliminary data.</text>
</comment>
<dbReference type="AlphaFoldDB" id="A0A430B6E0"/>
<feature type="transmembrane region" description="Helical" evidence="1">
    <location>
        <begin position="158"/>
        <end position="178"/>
    </location>
</feature>
<organism evidence="2 3">
    <name type="scientific">Vagococcus carniphilus</name>
    <dbReference type="NCBI Taxonomy" id="218144"/>
    <lineage>
        <taxon>Bacteria</taxon>
        <taxon>Bacillati</taxon>
        <taxon>Bacillota</taxon>
        <taxon>Bacilli</taxon>
        <taxon>Lactobacillales</taxon>
        <taxon>Enterococcaceae</taxon>
        <taxon>Vagococcus</taxon>
    </lineage>
</organism>
<dbReference type="GeneID" id="95581754"/>
<evidence type="ECO:0008006" key="4">
    <source>
        <dbReference type="Google" id="ProtNLM"/>
    </source>
</evidence>
<dbReference type="RefSeq" id="WP_126792784.1">
    <property type="nucleotide sequence ID" value="NZ_CP060720.1"/>
</dbReference>
<evidence type="ECO:0000313" key="3">
    <source>
        <dbReference type="Proteomes" id="UP000288028"/>
    </source>
</evidence>
<dbReference type="OrthoDB" id="1928173at2"/>
<keyword evidence="1" id="KW-1133">Transmembrane helix</keyword>